<name>A0A1N6D6T9_9GAMM</name>
<proteinExistence type="predicted"/>
<dbReference type="EMBL" id="FSQX01000001">
    <property type="protein sequence ID" value="SIN79359.1"/>
    <property type="molecule type" value="Genomic_DNA"/>
</dbReference>
<dbReference type="AlphaFoldDB" id="A0A1N6D6T9"/>
<dbReference type="Proteomes" id="UP000185024">
    <property type="component" value="Unassembled WGS sequence"/>
</dbReference>
<organism evidence="1 2">
    <name type="scientific">Vreelandella aquamarina</name>
    <dbReference type="NCBI Taxonomy" id="77097"/>
    <lineage>
        <taxon>Bacteria</taxon>
        <taxon>Pseudomonadati</taxon>
        <taxon>Pseudomonadota</taxon>
        <taxon>Gammaproteobacteria</taxon>
        <taxon>Oceanospirillales</taxon>
        <taxon>Halomonadaceae</taxon>
        <taxon>Vreelandella</taxon>
    </lineage>
</organism>
<reference evidence="1 2" key="1">
    <citation type="submission" date="2016-11" db="EMBL/GenBank/DDBJ databases">
        <authorList>
            <person name="Jaros S."/>
            <person name="Januszkiewicz K."/>
            <person name="Wedrychowicz H."/>
        </authorList>
    </citation>
    <scope>NUCLEOTIDE SEQUENCE [LARGE SCALE GENOMIC DNA]</scope>
    <source>
        <strain evidence="1 2">ACAM 239</strain>
    </source>
</reference>
<protein>
    <submittedName>
        <fullName evidence="1">Uncharacterized protein</fullName>
    </submittedName>
</protein>
<evidence type="ECO:0000313" key="1">
    <source>
        <dbReference type="EMBL" id="SIN79359.1"/>
    </source>
</evidence>
<dbReference type="RefSeq" id="WP_074211139.1">
    <property type="nucleotide sequence ID" value="NZ_BJOI01000040.1"/>
</dbReference>
<dbReference type="GeneID" id="97277443"/>
<sequence length="63" mass="6746">MQTNAQPCRVYMHPAAGNSHIAIAAMQATTGRIAARRAGSKSRTIHLLTPEEAARYRRQGGAA</sequence>
<gene>
    <name evidence="1" type="ORF">SAMN05878438_3579</name>
</gene>
<evidence type="ECO:0000313" key="2">
    <source>
        <dbReference type="Proteomes" id="UP000185024"/>
    </source>
</evidence>
<accession>A0A1N6D6T9</accession>